<gene>
    <name evidence="4" type="ORF">P3X46_033769</name>
</gene>
<feature type="chain" id="PRO_5045318571" evidence="3">
    <location>
        <begin position="24"/>
        <end position="142"/>
    </location>
</feature>
<comment type="similarity">
    <text evidence="1 2">Belongs to the RNase T2 family.</text>
</comment>
<proteinExistence type="inferred from homology"/>
<feature type="non-terminal residue" evidence="4">
    <location>
        <position position="142"/>
    </location>
</feature>
<reference evidence="4 5" key="1">
    <citation type="journal article" date="2023" name="Plant Biotechnol. J.">
        <title>Chromosome-level wild Hevea brasiliensis genome provides new tools for genomic-assisted breeding and valuable loci to elevate rubber yield.</title>
        <authorList>
            <person name="Cheng H."/>
            <person name="Song X."/>
            <person name="Hu Y."/>
            <person name="Wu T."/>
            <person name="Yang Q."/>
            <person name="An Z."/>
            <person name="Feng S."/>
            <person name="Deng Z."/>
            <person name="Wu W."/>
            <person name="Zeng X."/>
            <person name="Tu M."/>
            <person name="Wang X."/>
            <person name="Huang H."/>
        </authorList>
    </citation>
    <scope>NUCLEOTIDE SEQUENCE [LARGE SCALE GENOMIC DNA]</scope>
    <source>
        <strain evidence="4">MT/VB/25A 57/8</strain>
    </source>
</reference>
<dbReference type="InterPro" id="IPR036430">
    <property type="entry name" value="RNase_T2-like_sf"/>
</dbReference>
<organism evidence="4 5">
    <name type="scientific">Hevea brasiliensis</name>
    <name type="common">Para rubber tree</name>
    <name type="synonym">Siphonia brasiliensis</name>
    <dbReference type="NCBI Taxonomy" id="3981"/>
    <lineage>
        <taxon>Eukaryota</taxon>
        <taxon>Viridiplantae</taxon>
        <taxon>Streptophyta</taxon>
        <taxon>Embryophyta</taxon>
        <taxon>Tracheophyta</taxon>
        <taxon>Spermatophyta</taxon>
        <taxon>Magnoliopsida</taxon>
        <taxon>eudicotyledons</taxon>
        <taxon>Gunneridae</taxon>
        <taxon>Pentapetalae</taxon>
        <taxon>rosids</taxon>
        <taxon>fabids</taxon>
        <taxon>Malpighiales</taxon>
        <taxon>Euphorbiaceae</taxon>
        <taxon>Crotonoideae</taxon>
        <taxon>Micrandreae</taxon>
        <taxon>Hevea</taxon>
    </lineage>
</organism>
<dbReference type="EMBL" id="JARPOI010000119">
    <property type="protein sequence ID" value="KAJ9129603.1"/>
    <property type="molecule type" value="Genomic_DNA"/>
</dbReference>
<dbReference type="PANTHER" id="PTHR11240">
    <property type="entry name" value="RIBONUCLEASE T2"/>
    <property type="match status" value="1"/>
</dbReference>
<sequence length="142" mass="16083">MKAHGSILMKLLVALYLSLLCASQDFDFFYFVQQLLLPAIEKPAADFGIQRLWPNNYKDGNYPSNCDSGSPFNQNKISDLRSSMQKNRPTLACPRGNGVAFWLHEWDKHGTCFESVLDQHGYFKAALDLKKQVNLLQGLKNA</sequence>
<dbReference type="InterPro" id="IPR001568">
    <property type="entry name" value="RNase_T2-like"/>
</dbReference>
<evidence type="ECO:0000256" key="2">
    <source>
        <dbReference type="RuleBase" id="RU004328"/>
    </source>
</evidence>
<evidence type="ECO:0000313" key="5">
    <source>
        <dbReference type="Proteomes" id="UP001174677"/>
    </source>
</evidence>
<dbReference type="SUPFAM" id="SSF55895">
    <property type="entry name" value="Ribonuclease Rh-like"/>
    <property type="match status" value="1"/>
</dbReference>
<dbReference type="Proteomes" id="UP001174677">
    <property type="component" value="Unassembled WGS sequence"/>
</dbReference>
<accession>A0ABQ9KAF4</accession>
<dbReference type="PANTHER" id="PTHR11240:SF72">
    <property type="entry name" value="RIBONUCLEASE 1"/>
    <property type="match status" value="1"/>
</dbReference>
<dbReference type="InterPro" id="IPR033130">
    <property type="entry name" value="RNase_T2_His_AS_2"/>
</dbReference>
<name>A0ABQ9KAF4_HEVBR</name>
<evidence type="ECO:0000256" key="1">
    <source>
        <dbReference type="ARBA" id="ARBA00007469"/>
    </source>
</evidence>
<dbReference type="Pfam" id="PF00445">
    <property type="entry name" value="Ribonuclease_T2"/>
    <property type="match status" value="1"/>
</dbReference>
<dbReference type="PROSITE" id="PS00531">
    <property type="entry name" value="RNASE_T2_2"/>
    <property type="match status" value="1"/>
</dbReference>
<evidence type="ECO:0000256" key="3">
    <source>
        <dbReference type="SAM" id="SignalP"/>
    </source>
</evidence>
<keyword evidence="3" id="KW-0732">Signal</keyword>
<protein>
    <submittedName>
        <fullName evidence="4">Uncharacterized protein</fullName>
    </submittedName>
</protein>
<evidence type="ECO:0000313" key="4">
    <source>
        <dbReference type="EMBL" id="KAJ9129603.1"/>
    </source>
</evidence>
<feature type="signal peptide" evidence="3">
    <location>
        <begin position="1"/>
        <end position="23"/>
    </location>
</feature>
<dbReference type="Gene3D" id="3.90.730.10">
    <property type="entry name" value="Ribonuclease T2-like"/>
    <property type="match status" value="1"/>
</dbReference>
<comment type="caution">
    <text evidence="4">The sequence shown here is derived from an EMBL/GenBank/DDBJ whole genome shotgun (WGS) entry which is preliminary data.</text>
</comment>
<keyword evidence="5" id="KW-1185">Reference proteome</keyword>